<gene>
    <name evidence="1" type="ORF">CGI_10008902</name>
</gene>
<protein>
    <submittedName>
        <fullName evidence="1">Uncharacterized protein</fullName>
    </submittedName>
</protein>
<dbReference type="InParanoid" id="K1PN78"/>
<dbReference type="EMBL" id="JH819060">
    <property type="protein sequence ID" value="EKC25472.1"/>
    <property type="molecule type" value="Genomic_DNA"/>
</dbReference>
<reference evidence="1" key="1">
    <citation type="journal article" date="2012" name="Nature">
        <title>The oyster genome reveals stress adaptation and complexity of shell formation.</title>
        <authorList>
            <person name="Zhang G."/>
            <person name="Fang X."/>
            <person name="Guo X."/>
            <person name="Li L."/>
            <person name="Luo R."/>
            <person name="Xu F."/>
            <person name="Yang P."/>
            <person name="Zhang L."/>
            <person name="Wang X."/>
            <person name="Qi H."/>
            <person name="Xiong Z."/>
            <person name="Que H."/>
            <person name="Xie Y."/>
            <person name="Holland P.W."/>
            <person name="Paps J."/>
            <person name="Zhu Y."/>
            <person name="Wu F."/>
            <person name="Chen Y."/>
            <person name="Wang J."/>
            <person name="Peng C."/>
            <person name="Meng J."/>
            <person name="Yang L."/>
            <person name="Liu J."/>
            <person name="Wen B."/>
            <person name="Zhang N."/>
            <person name="Huang Z."/>
            <person name="Zhu Q."/>
            <person name="Feng Y."/>
            <person name="Mount A."/>
            <person name="Hedgecock D."/>
            <person name="Xu Z."/>
            <person name="Liu Y."/>
            <person name="Domazet-Loso T."/>
            <person name="Du Y."/>
            <person name="Sun X."/>
            <person name="Zhang S."/>
            <person name="Liu B."/>
            <person name="Cheng P."/>
            <person name="Jiang X."/>
            <person name="Li J."/>
            <person name="Fan D."/>
            <person name="Wang W."/>
            <person name="Fu W."/>
            <person name="Wang T."/>
            <person name="Wang B."/>
            <person name="Zhang J."/>
            <person name="Peng Z."/>
            <person name="Li Y."/>
            <person name="Li N."/>
            <person name="Wang J."/>
            <person name="Chen M."/>
            <person name="He Y."/>
            <person name="Tan F."/>
            <person name="Song X."/>
            <person name="Zheng Q."/>
            <person name="Huang R."/>
            <person name="Yang H."/>
            <person name="Du X."/>
            <person name="Chen L."/>
            <person name="Yang M."/>
            <person name="Gaffney P.M."/>
            <person name="Wang S."/>
            <person name="Luo L."/>
            <person name="She Z."/>
            <person name="Ming Y."/>
            <person name="Huang W."/>
            <person name="Zhang S."/>
            <person name="Huang B."/>
            <person name="Zhang Y."/>
            <person name="Qu T."/>
            <person name="Ni P."/>
            <person name="Miao G."/>
            <person name="Wang J."/>
            <person name="Wang Q."/>
            <person name="Steinberg C.E."/>
            <person name="Wang H."/>
            <person name="Li N."/>
            <person name="Qian L."/>
            <person name="Zhang G."/>
            <person name="Li Y."/>
            <person name="Yang H."/>
            <person name="Liu X."/>
            <person name="Wang J."/>
            <person name="Yin Y."/>
            <person name="Wang J."/>
        </authorList>
    </citation>
    <scope>NUCLEOTIDE SEQUENCE [LARGE SCALE GENOMIC DNA]</scope>
    <source>
        <strain evidence="1">05x7-T-G4-1.051#20</strain>
    </source>
</reference>
<proteinExistence type="predicted"/>
<organism evidence="1">
    <name type="scientific">Magallana gigas</name>
    <name type="common">Pacific oyster</name>
    <name type="synonym">Crassostrea gigas</name>
    <dbReference type="NCBI Taxonomy" id="29159"/>
    <lineage>
        <taxon>Eukaryota</taxon>
        <taxon>Metazoa</taxon>
        <taxon>Spiralia</taxon>
        <taxon>Lophotrochozoa</taxon>
        <taxon>Mollusca</taxon>
        <taxon>Bivalvia</taxon>
        <taxon>Autobranchia</taxon>
        <taxon>Pteriomorphia</taxon>
        <taxon>Ostreida</taxon>
        <taxon>Ostreoidea</taxon>
        <taxon>Ostreidae</taxon>
        <taxon>Magallana</taxon>
    </lineage>
</organism>
<accession>K1PN78</accession>
<dbReference type="HOGENOM" id="CLU_1549127_0_0_1"/>
<evidence type="ECO:0000313" key="1">
    <source>
        <dbReference type="EMBL" id="EKC25472.1"/>
    </source>
</evidence>
<sequence length="173" mass="19170">MSTPADPNVKRGRHDWIEGWDRPVTDFRVPDVLASSATTEYSPTSPGLFTLMSVSLFSDDLFAILEDTTSFYRVHLNNTVLFDSKGITSLSRKMAVLKPCALLGSPKFHSIEKSSWQPRAVHLATSLGVEPSFVTSVDQAKKDLREPEIELFAESDLLISPASSLESKRKVVE</sequence>
<name>K1PN78_MAGGI</name>
<dbReference type="AlphaFoldDB" id="K1PN78"/>